<dbReference type="CDD" id="cd07377">
    <property type="entry name" value="WHTH_GntR"/>
    <property type="match status" value="1"/>
</dbReference>
<dbReference type="Pfam" id="PF00155">
    <property type="entry name" value="Aminotran_1_2"/>
    <property type="match status" value="1"/>
</dbReference>
<dbReference type="AlphaFoldDB" id="A0A085V5Z7"/>
<comment type="caution">
    <text evidence="7">The sequence shown here is derived from an EMBL/GenBank/DDBJ whole genome shotgun (WGS) entry which is preliminary data.</text>
</comment>
<dbReference type="PROSITE" id="PS50949">
    <property type="entry name" value="HTH_GNTR"/>
    <property type="match status" value="1"/>
</dbReference>
<evidence type="ECO:0000259" key="6">
    <source>
        <dbReference type="PROSITE" id="PS50949"/>
    </source>
</evidence>
<dbReference type="GO" id="GO:0003700">
    <property type="term" value="F:DNA-binding transcription factor activity"/>
    <property type="evidence" value="ECO:0007669"/>
    <property type="project" value="InterPro"/>
</dbReference>
<dbReference type="Proteomes" id="UP000028643">
    <property type="component" value="Unassembled WGS sequence"/>
</dbReference>
<dbReference type="InterPro" id="IPR000524">
    <property type="entry name" value="Tscrpt_reg_HTH_GntR"/>
</dbReference>
<keyword evidence="2" id="KW-0663">Pyridoxal phosphate</keyword>
<keyword evidence="3" id="KW-0805">Transcription regulation</keyword>
<evidence type="ECO:0000256" key="3">
    <source>
        <dbReference type="ARBA" id="ARBA00023015"/>
    </source>
</evidence>
<name>A0A085V5Z7_PSESX</name>
<evidence type="ECO:0000313" key="8">
    <source>
        <dbReference type="Proteomes" id="UP000028643"/>
    </source>
</evidence>
<dbReference type="PANTHER" id="PTHR46577">
    <property type="entry name" value="HTH-TYPE TRANSCRIPTIONAL REGULATORY PROTEIN GABR"/>
    <property type="match status" value="1"/>
</dbReference>
<sequence>MKNKPDFAYHTVYRYLVGLINDAPGGPPTRLPSLRQLAVRLKVSISTVQNAYSLLEKEGRVCSVPKSGYFAQPNGRSDCTPERSEESKGLLEALYNSARRPGMLVLGNDQPTQAESLESPLLLIERELVRQYPGPLDPNFQPFGDVELRSALAAHYTVSTQRSWLPEDAFVGPDLLAMMKVVLETLALRGSTVLVESPCTWTLLRLLQSFNIRVIELPVDQAGCINIPALDQILLNEGVGLALLPSFLNAVRGSGLPAHNRQAVADLLNRYRVWVLENDSHGELSFEAPLCRLRDLIDPERLLIIGSFEKILGAEAPYGYLLSRSFHPQWQQYFLLQAFNLPPLRQKAIARLYSSGRLDQHLGELRRVLEQRMLAMTSLIDQHLGRLLHYETPQGGAVIWAQSAYCVDMRQVFDQLLQERIVIAPGELFSLQGLHRQNLRISYAIGEHLPIETTLATLRRALSEARCA</sequence>
<keyword evidence="4" id="KW-0238">DNA-binding</keyword>
<dbReference type="InterPro" id="IPR015421">
    <property type="entry name" value="PyrdxlP-dep_Trfase_major"/>
</dbReference>
<reference evidence="7 8" key="1">
    <citation type="submission" date="2014-07" db="EMBL/GenBank/DDBJ databases">
        <title>Draft Genome Sequences of Environmental Pseudomonas syringae strains.</title>
        <authorList>
            <person name="Baltrus D.A."/>
            <person name="Berge O."/>
            <person name="Morris C."/>
        </authorList>
    </citation>
    <scope>NUCLEOTIDE SEQUENCE [LARGE SCALE GENOMIC DNA]</scope>
    <source>
        <strain evidence="7 8">CEB003</strain>
    </source>
</reference>
<proteinExistence type="inferred from homology"/>
<dbReference type="InterPro" id="IPR015424">
    <property type="entry name" value="PyrdxlP-dep_Trfase"/>
</dbReference>
<dbReference type="CDD" id="cd00609">
    <property type="entry name" value="AAT_like"/>
    <property type="match status" value="1"/>
</dbReference>
<organism evidence="7 8">
    <name type="scientific">Pseudomonas syringae</name>
    <dbReference type="NCBI Taxonomy" id="317"/>
    <lineage>
        <taxon>Bacteria</taxon>
        <taxon>Pseudomonadati</taxon>
        <taxon>Pseudomonadota</taxon>
        <taxon>Gammaproteobacteria</taxon>
        <taxon>Pseudomonadales</taxon>
        <taxon>Pseudomonadaceae</taxon>
        <taxon>Pseudomonas</taxon>
    </lineage>
</organism>
<dbReference type="InterPro" id="IPR004839">
    <property type="entry name" value="Aminotransferase_I/II_large"/>
</dbReference>
<gene>
    <name evidence="7" type="ORF">IV02_15670</name>
</gene>
<dbReference type="EMBL" id="JPQT01000108">
    <property type="protein sequence ID" value="KFE50860.1"/>
    <property type="molecule type" value="Genomic_DNA"/>
</dbReference>
<dbReference type="PATRIC" id="fig|317.174.peg.3204"/>
<dbReference type="InterPro" id="IPR015422">
    <property type="entry name" value="PyrdxlP-dep_Trfase_small"/>
</dbReference>
<dbReference type="Gene3D" id="1.10.10.10">
    <property type="entry name" value="Winged helix-like DNA-binding domain superfamily/Winged helix DNA-binding domain"/>
    <property type="match status" value="1"/>
</dbReference>
<dbReference type="GO" id="GO:0003677">
    <property type="term" value="F:DNA binding"/>
    <property type="evidence" value="ECO:0007669"/>
    <property type="project" value="UniProtKB-KW"/>
</dbReference>
<feature type="domain" description="HTH gntR-type" evidence="6">
    <location>
        <begin position="6"/>
        <end position="74"/>
    </location>
</feature>
<dbReference type="PANTHER" id="PTHR46577:SF2">
    <property type="entry name" value="TRANSCRIPTIONAL REGULATORY PROTEIN"/>
    <property type="match status" value="1"/>
</dbReference>
<evidence type="ECO:0000256" key="4">
    <source>
        <dbReference type="ARBA" id="ARBA00023125"/>
    </source>
</evidence>
<dbReference type="InterPro" id="IPR036390">
    <property type="entry name" value="WH_DNA-bd_sf"/>
</dbReference>
<comment type="similarity">
    <text evidence="1">In the C-terminal section; belongs to the class-I pyridoxal-phosphate-dependent aminotransferase family.</text>
</comment>
<dbReference type="Gene3D" id="3.40.640.10">
    <property type="entry name" value="Type I PLP-dependent aspartate aminotransferase-like (Major domain)"/>
    <property type="match status" value="1"/>
</dbReference>
<dbReference type="SUPFAM" id="SSF46785">
    <property type="entry name" value="Winged helix' DNA-binding domain"/>
    <property type="match status" value="1"/>
</dbReference>
<dbReference type="InterPro" id="IPR036388">
    <property type="entry name" value="WH-like_DNA-bd_sf"/>
</dbReference>
<dbReference type="Pfam" id="PF00392">
    <property type="entry name" value="GntR"/>
    <property type="match status" value="1"/>
</dbReference>
<dbReference type="InterPro" id="IPR051446">
    <property type="entry name" value="HTH_trans_reg/aminotransferase"/>
</dbReference>
<dbReference type="SUPFAM" id="SSF53383">
    <property type="entry name" value="PLP-dependent transferases"/>
    <property type="match status" value="1"/>
</dbReference>
<evidence type="ECO:0000313" key="7">
    <source>
        <dbReference type="EMBL" id="KFE50860.1"/>
    </source>
</evidence>
<dbReference type="GO" id="GO:0030170">
    <property type="term" value="F:pyridoxal phosphate binding"/>
    <property type="evidence" value="ECO:0007669"/>
    <property type="project" value="InterPro"/>
</dbReference>
<evidence type="ECO:0000256" key="5">
    <source>
        <dbReference type="ARBA" id="ARBA00023163"/>
    </source>
</evidence>
<dbReference type="SMART" id="SM00345">
    <property type="entry name" value="HTH_GNTR"/>
    <property type="match status" value="1"/>
</dbReference>
<keyword evidence="5" id="KW-0804">Transcription</keyword>
<accession>A0A085V5Z7</accession>
<dbReference type="RefSeq" id="WP_047576117.1">
    <property type="nucleotide sequence ID" value="NZ_JPQT01000108.1"/>
</dbReference>
<dbReference type="Gene3D" id="3.90.1150.10">
    <property type="entry name" value="Aspartate Aminotransferase, domain 1"/>
    <property type="match status" value="1"/>
</dbReference>
<evidence type="ECO:0000256" key="1">
    <source>
        <dbReference type="ARBA" id="ARBA00005384"/>
    </source>
</evidence>
<evidence type="ECO:0000256" key="2">
    <source>
        <dbReference type="ARBA" id="ARBA00022898"/>
    </source>
</evidence>
<protein>
    <submittedName>
        <fullName evidence="7">GntR family transcriptional regulator</fullName>
    </submittedName>
</protein>